<protein>
    <submittedName>
        <fullName evidence="2">TPM domain-containing protein</fullName>
    </submittedName>
</protein>
<evidence type="ECO:0000259" key="1">
    <source>
        <dbReference type="Pfam" id="PF04536"/>
    </source>
</evidence>
<dbReference type="Proteomes" id="UP001595906">
    <property type="component" value="Unassembled WGS sequence"/>
</dbReference>
<dbReference type="Gene3D" id="3.10.310.50">
    <property type="match status" value="1"/>
</dbReference>
<proteinExistence type="predicted"/>
<dbReference type="InterPro" id="IPR007621">
    <property type="entry name" value="TPM_dom"/>
</dbReference>
<keyword evidence="3" id="KW-1185">Reference proteome</keyword>
<evidence type="ECO:0000313" key="3">
    <source>
        <dbReference type="Proteomes" id="UP001595906"/>
    </source>
</evidence>
<feature type="domain" description="TPM" evidence="1">
    <location>
        <begin position="9"/>
        <end position="128"/>
    </location>
</feature>
<organism evidence="2 3">
    <name type="scientific">Parasediminibacterium paludis</name>
    <dbReference type="NCBI Taxonomy" id="908966"/>
    <lineage>
        <taxon>Bacteria</taxon>
        <taxon>Pseudomonadati</taxon>
        <taxon>Bacteroidota</taxon>
        <taxon>Chitinophagia</taxon>
        <taxon>Chitinophagales</taxon>
        <taxon>Chitinophagaceae</taxon>
        <taxon>Parasediminibacterium</taxon>
    </lineage>
</organism>
<dbReference type="RefSeq" id="WP_379011706.1">
    <property type="nucleotide sequence ID" value="NZ_JBHSDC010000002.1"/>
</dbReference>
<dbReference type="Pfam" id="PF04536">
    <property type="entry name" value="TPM_phosphatase"/>
    <property type="match status" value="1"/>
</dbReference>
<gene>
    <name evidence="2" type="ORF">ACFOW1_01300</name>
</gene>
<sequence>MFQFFKRKAADLFTIEQKERIVNAVKTAELQTSGEVRIFIESKCRFVNPIDRAKEIFDELNMYNTAERNAVLVYIAMSHRQLAIYGDVGIYQKTGATFWNEQVKTMISHFNSSDYVEGICEVVLSIGDALATHFPYDKVNDVNELPDDIVFGI</sequence>
<dbReference type="PANTHER" id="PTHR30373:SF8">
    <property type="entry name" value="BLL7265 PROTEIN"/>
    <property type="match status" value="1"/>
</dbReference>
<reference evidence="3" key="1">
    <citation type="journal article" date="2019" name="Int. J. Syst. Evol. Microbiol.">
        <title>The Global Catalogue of Microorganisms (GCM) 10K type strain sequencing project: providing services to taxonomists for standard genome sequencing and annotation.</title>
        <authorList>
            <consortium name="The Broad Institute Genomics Platform"/>
            <consortium name="The Broad Institute Genome Sequencing Center for Infectious Disease"/>
            <person name="Wu L."/>
            <person name="Ma J."/>
        </authorList>
    </citation>
    <scope>NUCLEOTIDE SEQUENCE [LARGE SCALE GENOMIC DNA]</scope>
    <source>
        <strain evidence="3">CECT 8010</strain>
    </source>
</reference>
<dbReference type="PANTHER" id="PTHR30373">
    <property type="entry name" value="UPF0603 PROTEIN YGCG"/>
    <property type="match status" value="1"/>
</dbReference>
<evidence type="ECO:0000313" key="2">
    <source>
        <dbReference type="EMBL" id="MFC4230508.1"/>
    </source>
</evidence>
<accession>A0ABV8PRL0</accession>
<dbReference type="EMBL" id="JBHSDC010000002">
    <property type="protein sequence ID" value="MFC4230508.1"/>
    <property type="molecule type" value="Genomic_DNA"/>
</dbReference>
<name>A0ABV8PRL0_9BACT</name>
<comment type="caution">
    <text evidence="2">The sequence shown here is derived from an EMBL/GenBank/DDBJ whole genome shotgun (WGS) entry which is preliminary data.</text>
</comment>